<protein>
    <submittedName>
        <fullName evidence="2">RNase P p30-like protein</fullName>
    </submittedName>
</protein>
<reference evidence="3 4" key="1">
    <citation type="submission" date="2015-12" db="EMBL/GenBank/DDBJ databases">
        <title>A stable core within a dynamic pangenome in Sulfolobus acidocaldarius.</title>
        <authorList>
            <person name="Anderson R."/>
            <person name="Kouris A."/>
            <person name="Seward C."/>
            <person name="Campbell K."/>
            <person name="Whitaker R."/>
        </authorList>
    </citation>
    <scope>NUCLEOTIDE SEQUENCE [LARGE SCALE GENOMIC DNA]</scope>
    <source>
        <strain evidence="1 4">GG12-C01-09</strain>
        <strain evidence="2 3">NG05B_CO5_07</strain>
    </source>
</reference>
<evidence type="ECO:0000313" key="4">
    <source>
        <dbReference type="Proteomes" id="UP000065473"/>
    </source>
</evidence>
<dbReference type="SUPFAM" id="SSF89550">
    <property type="entry name" value="PHP domain-like"/>
    <property type="match status" value="1"/>
</dbReference>
<dbReference type="InterPro" id="IPR016195">
    <property type="entry name" value="Pol/histidinol_Pase-like"/>
</dbReference>
<dbReference type="EMBL" id="CP013694">
    <property type="protein sequence ID" value="ALU29067.1"/>
    <property type="molecule type" value="Genomic_DNA"/>
</dbReference>
<dbReference type="OrthoDB" id="35856at2157"/>
<name>A0A0U2Y8B9_9CREN</name>
<dbReference type="Gene3D" id="3.20.20.140">
    <property type="entry name" value="Metal-dependent hydrolases"/>
    <property type="match status" value="1"/>
</dbReference>
<organism evidence="2 3">
    <name type="scientific">Sulfolobus acidocaldarius</name>
    <dbReference type="NCBI Taxonomy" id="2285"/>
    <lineage>
        <taxon>Archaea</taxon>
        <taxon>Thermoproteota</taxon>
        <taxon>Thermoprotei</taxon>
        <taxon>Sulfolobales</taxon>
        <taxon>Sulfolobaceae</taxon>
        <taxon>Sulfolobus</taxon>
    </lineage>
</organism>
<evidence type="ECO:0000313" key="2">
    <source>
        <dbReference type="EMBL" id="ALU31793.1"/>
    </source>
</evidence>
<dbReference type="RefSeq" id="WP_011277509.1">
    <property type="nucleotide sequence ID" value="NZ_BHWZ01000001.1"/>
</dbReference>
<accession>A0A0U2Y8B9</accession>
<dbReference type="Proteomes" id="UP000060043">
    <property type="component" value="Chromosome"/>
</dbReference>
<dbReference type="PaxDb" id="1435377-SUSAZ_02795"/>
<dbReference type="OMA" id="YEMATYW"/>
<evidence type="ECO:0000313" key="1">
    <source>
        <dbReference type="EMBL" id="ALU29067.1"/>
    </source>
</evidence>
<gene>
    <name evidence="1" type="ORF">ATY89_03320</name>
    <name evidence="2" type="ORF">ATZ20_06345</name>
</gene>
<proteinExistence type="predicted"/>
<evidence type="ECO:0000313" key="3">
    <source>
        <dbReference type="Proteomes" id="UP000060043"/>
    </source>
</evidence>
<dbReference type="Proteomes" id="UP000065473">
    <property type="component" value="Chromosome"/>
</dbReference>
<dbReference type="AlphaFoldDB" id="A0A0U2Y8B9"/>
<dbReference type="STRING" id="1435377.SUSAZ_02795"/>
<dbReference type="GeneID" id="14551136"/>
<dbReference type="EMBL" id="CP013695">
    <property type="protein sequence ID" value="ALU31793.1"/>
    <property type="molecule type" value="Genomic_DNA"/>
</dbReference>
<sequence>MLVEPCVLNSDLFPFLKRLGYDYFLSEDGKQSLRRFTIVCNNTKALYNALKSTPKATIFVKPLSLDALKSAIIDHRVNAIILGRDNLSLFKKTMLSLISQYNKFVEVRLNEVTFDVIYRLITWSSRWIRFPLISSCAAKFNEVWSPYSKISLLTSLGASESDALNWVCNTPLELISQFKVNQV</sequence>